<sequence length="204" mass="22307">MTLKKLIGLLAVSSLTLAACQDQAEDPAETEEATEEPAEDQEETEEGQDDEATEEDSEEEAADGEGDEADSQDTFDKAAERTDGEAVVPVGLEVLGEWTNDGYVVTSSGPQAEINLNILPDEGVEQFYVYITDEDGTILDKAENEVEYTYSVDGVEDEIVLYAGTSEEDLGEVDDTVDPEQDFVRNERIIIQPGEEVPEEEEEA</sequence>
<feature type="compositionally biased region" description="Acidic residues" evidence="1">
    <location>
        <begin position="23"/>
        <end position="73"/>
    </location>
</feature>
<keyword evidence="2" id="KW-0732">Signal</keyword>
<keyword evidence="4" id="KW-1185">Reference proteome</keyword>
<feature type="compositionally biased region" description="Basic and acidic residues" evidence="1">
    <location>
        <begin position="74"/>
        <end position="84"/>
    </location>
</feature>
<accession>K9E8A1</accession>
<feature type="signal peptide" evidence="2">
    <location>
        <begin position="1"/>
        <end position="24"/>
    </location>
</feature>
<dbReference type="PROSITE" id="PS51257">
    <property type="entry name" value="PROKAR_LIPOPROTEIN"/>
    <property type="match status" value="1"/>
</dbReference>
<proteinExistence type="predicted"/>
<comment type="caution">
    <text evidence="3">The sequence shown here is derived from an EMBL/GenBank/DDBJ whole genome shotgun (WGS) entry which is preliminary data.</text>
</comment>
<feature type="region of interest" description="Disordered" evidence="1">
    <location>
        <begin position="21"/>
        <end position="88"/>
    </location>
</feature>
<evidence type="ECO:0000313" key="4">
    <source>
        <dbReference type="Proteomes" id="UP000009875"/>
    </source>
</evidence>
<dbReference type="AlphaFoldDB" id="K9E8A1"/>
<evidence type="ECO:0008006" key="5">
    <source>
        <dbReference type="Google" id="ProtNLM"/>
    </source>
</evidence>
<evidence type="ECO:0000256" key="1">
    <source>
        <dbReference type="SAM" id="MobiDB-lite"/>
    </source>
</evidence>
<dbReference type="EMBL" id="AGXA01000033">
    <property type="protein sequence ID" value="EKU92873.1"/>
    <property type="molecule type" value="Genomic_DNA"/>
</dbReference>
<name>K9E8A1_9LACT</name>
<feature type="chain" id="PRO_5003927174" description="Lipoprotein" evidence="2">
    <location>
        <begin position="25"/>
        <end position="204"/>
    </location>
</feature>
<organism evidence="3 4">
    <name type="scientific">Alloiococcus otitis ATCC 51267</name>
    <dbReference type="NCBI Taxonomy" id="883081"/>
    <lineage>
        <taxon>Bacteria</taxon>
        <taxon>Bacillati</taxon>
        <taxon>Bacillota</taxon>
        <taxon>Bacilli</taxon>
        <taxon>Lactobacillales</taxon>
        <taxon>Carnobacteriaceae</taxon>
        <taxon>Alloiococcus</taxon>
    </lineage>
</organism>
<dbReference type="Proteomes" id="UP000009875">
    <property type="component" value="Unassembled WGS sequence"/>
</dbReference>
<evidence type="ECO:0000256" key="2">
    <source>
        <dbReference type="SAM" id="SignalP"/>
    </source>
</evidence>
<dbReference type="STRING" id="883081.HMPREF9698_01580"/>
<reference evidence="3 4" key="1">
    <citation type="submission" date="2012-09" db="EMBL/GenBank/DDBJ databases">
        <title>The Genome Sequence of Alloiococcus otitis ATCC 51267.</title>
        <authorList>
            <consortium name="The Broad Institute Genome Sequencing Platform"/>
            <person name="Earl A."/>
            <person name="Ward D."/>
            <person name="Feldgarden M."/>
            <person name="Gevers D."/>
            <person name="Huys G."/>
            <person name="Walker B."/>
            <person name="Young S.K."/>
            <person name="Zeng Q."/>
            <person name="Gargeya S."/>
            <person name="Fitzgerald M."/>
            <person name="Haas B."/>
            <person name="Abouelleil A."/>
            <person name="Alvarado L."/>
            <person name="Arachchi H.M."/>
            <person name="Berlin A.M."/>
            <person name="Chapman S.B."/>
            <person name="Goldberg J."/>
            <person name="Griggs A."/>
            <person name="Gujja S."/>
            <person name="Hansen M."/>
            <person name="Howarth C."/>
            <person name="Imamovic A."/>
            <person name="Larimer J."/>
            <person name="McCowen C."/>
            <person name="Montmayeur A."/>
            <person name="Murphy C."/>
            <person name="Neiman D."/>
            <person name="Pearson M."/>
            <person name="Priest M."/>
            <person name="Roberts A."/>
            <person name="Saif S."/>
            <person name="Shea T."/>
            <person name="Sisk P."/>
            <person name="Sykes S."/>
            <person name="Wortman J."/>
            <person name="Nusbaum C."/>
            <person name="Birren B."/>
        </authorList>
    </citation>
    <scope>NUCLEOTIDE SEQUENCE [LARGE SCALE GENOMIC DNA]</scope>
    <source>
        <strain evidence="3 4">ATCC 51267</strain>
    </source>
</reference>
<dbReference type="RefSeq" id="WP_003779162.1">
    <property type="nucleotide sequence ID" value="NZ_JH992962.1"/>
</dbReference>
<evidence type="ECO:0000313" key="3">
    <source>
        <dbReference type="EMBL" id="EKU92873.1"/>
    </source>
</evidence>
<dbReference type="eggNOG" id="ENOG5033H3V">
    <property type="taxonomic scope" value="Bacteria"/>
</dbReference>
<dbReference type="HOGENOM" id="CLU_1340921_0_0_9"/>
<gene>
    <name evidence="3" type="ORF">HMPREF9698_01580</name>
</gene>
<protein>
    <recommendedName>
        <fullName evidence="5">Lipoprotein</fullName>
    </recommendedName>
</protein>